<dbReference type="InterPro" id="IPR001279">
    <property type="entry name" value="Metallo-B-lactamas"/>
</dbReference>
<gene>
    <name evidence="2" type="ORF">EIY87_38690</name>
</gene>
<feature type="domain" description="Metallo-beta-lactamase" evidence="1">
    <location>
        <begin position="21"/>
        <end position="215"/>
    </location>
</feature>
<dbReference type="AlphaFoldDB" id="A0A427SZW6"/>
<dbReference type="SUPFAM" id="SSF56281">
    <property type="entry name" value="Metallo-hydrolase/oxidoreductase"/>
    <property type="match status" value="1"/>
</dbReference>
<dbReference type="Pfam" id="PF00753">
    <property type="entry name" value="Lactamase_B"/>
    <property type="match status" value="1"/>
</dbReference>
<evidence type="ECO:0000313" key="3">
    <source>
        <dbReference type="Proteomes" id="UP000267081"/>
    </source>
</evidence>
<proteinExistence type="predicted"/>
<keyword evidence="2" id="KW-0378">Hydrolase</keyword>
<name>A0A427SZW6_9PSEU</name>
<dbReference type="OrthoDB" id="2273115at2"/>
<dbReference type="Gene3D" id="3.60.15.10">
    <property type="entry name" value="Ribonuclease Z/Hydroxyacylglutathione hydrolase-like"/>
    <property type="match status" value="1"/>
</dbReference>
<evidence type="ECO:0000259" key="1">
    <source>
        <dbReference type="SMART" id="SM00849"/>
    </source>
</evidence>
<dbReference type="PANTHER" id="PTHR42951:SF4">
    <property type="entry name" value="ACYL-COENZYME A THIOESTERASE MBLAC2"/>
    <property type="match status" value="1"/>
</dbReference>
<protein>
    <submittedName>
        <fullName evidence="2">MBL fold metallo-hydrolase</fullName>
    </submittedName>
</protein>
<dbReference type="RefSeq" id="WP_125314874.1">
    <property type="nucleotide sequence ID" value="NZ_RSEC01000060.1"/>
</dbReference>
<sequence>MTGRWIDVADGVHARRYEELDLTVGLVVGAERCLVVDTRGDLEQGAELAAAVREITPLPWSVACTHAHFDHTWGTEAFTPCAVWAHEGCRAELAEYAEDARAKWIGYYREAGKAGIADAIARTTFVVPDHLFTDRAELDLGGRTAVLLHPGRAHTDHDAVVHVPDAGVVFAGDVVENAEHGFSAFSFSAESDLTAWPGTLDAILALEPRVIVPGHGDPVDADFVRYHRHGLHELIALKAAMGRGETTEAAAVAASRYPGDVTLAALATP</sequence>
<comment type="caution">
    <text evidence="2">The sequence shown here is derived from an EMBL/GenBank/DDBJ whole genome shotgun (WGS) entry which is preliminary data.</text>
</comment>
<dbReference type="SMART" id="SM00849">
    <property type="entry name" value="Lactamase_B"/>
    <property type="match status" value="1"/>
</dbReference>
<dbReference type="InterPro" id="IPR050855">
    <property type="entry name" value="NDM-1-like"/>
</dbReference>
<keyword evidence="3" id="KW-1185">Reference proteome</keyword>
<dbReference type="CDD" id="cd16282">
    <property type="entry name" value="metallo-hydrolase-like_MBL-fold"/>
    <property type="match status" value="1"/>
</dbReference>
<reference evidence="2 3" key="1">
    <citation type="submission" date="2018-12" db="EMBL/GenBank/DDBJ databases">
        <title>Amycolatopsis eburnea sp. nov. actinomycete associate with arbuscular mycorrhiza fungal spore.</title>
        <authorList>
            <person name="Lumyong S."/>
            <person name="Chaiya L."/>
        </authorList>
    </citation>
    <scope>NUCLEOTIDE SEQUENCE [LARGE SCALE GENOMIC DNA]</scope>
    <source>
        <strain evidence="2 3">GLM-1</strain>
    </source>
</reference>
<dbReference type="Proteomes" id="UP000267081">
    <property type="component" value="Unassembled WGS sequence"/>
</dbReference>
<evidence type="ECO:0000313" key="2">
    <source>
        <dbReference type="EMBL" id="RSD10731.1"/>
    </source>
</evidence>
<accession>A0A427SZW6</accession>
<dbReference type="PANTHER" id="PTHR42951">
    <property type="entry name" value="METALLO-BETA-LACTAMASE DOMAIN-CONTAINING"/>
    <property type="match status" value="1"/>
</dbReference>
<dbReference type="InterPro" id="IPR036866">
    <property type="entry name" value="RibonucZ/Hydroxyglut_hydro"/>
</dbReference>
<dbReference type="GO" id="GO:0016787">
    <property type="term" value="F:hydrolase activity"/>
    <property type="evidence" value="ECO:0007669"/>
    <property type="project" value="UniProtKB-KW"/>
</dbReference>
<organism evidence="2 3">
    <name type="scientific">Amycolatopsis eburnea</name>
    <dbReference type="NCBI Taxonomy" id="2267691"/>
    <lineage>
        <taxon>Bacteria</taxon>
        <taxon>Bacillati</taxon>
        <taxon>Actinomycetota</taxon>
        <taxon>Actinomycetes</taxon>
        <taxon>Pseudonocardiales</taxon>
        <taxon>Pseudonocardiaceae</taxon>
        <taxon>Amycolatopsis</taxon>
    </lineage>
</organism>
<dbReference type="EMBL" id="RSEC01000060">
    <property type="protein sequence ID" value="RSD10731.1"/>
    <property type="molecule type" value="Genomic_DNA"/>
</dbReference>